<sequence>MFKLSVALFNEYHYLEFVNQQNNIINFFTLNKGNDTFLNFTEIIFKAQKGFNLKNIRSFDYLEGFMDIHVFSERFKNSLETILKDEIIFYPCKVLCEEEKITFYIAKFIKYMDIIDEEASEYSTFSDGVKKLEKPVFKGGIDFDYAVRDSKELIISVVSNKFVELSKKNNFKISFDELKVSV</sequence>
<dbReference type="EMBL" id="FNBA01000004">
    <property type="protein sequence ID" value="SDE98815.1"/>
    <property type="molecule type" value="Genomic_DNA"/>
</dbReference>
<dbReference type="OrthoDB" id="6703812at2"/>
<reference evidence="2 3" key="1">
    <citation type="submission" date="2016-10" db="EMBL/GenBank/DDBJ databases">
        <authorList>
            <person name="de Groot N.N."/>
        </authorList>
    </citation>
    <scope>NUCLEOTIDE SEQUENCE [LARGE SCALE GENOMIC DNA]</scope>
    <source>
        <strain evidence="2 3">DSM 16195</strain>
    </source>
</reference>
<dbReference type="STRING" id="227084.SAMN05421855_10447"/>
<proteinExistence type="predicted"/>
<protein>
    <recommendedName>
        <fullName evidence="1">Immunity MXAN-0049 protein domain-containing protein</fullName>
    </recommendedName>
</protein>
<accession>A0A1G7HEH8</accession>
<organism evidence="2 3">
    <name type="scientific">Ulvibacter litoralis</name>
    <dbReference type="NCBI Taxonomy" id="227084"/>
    <lineage>
        <taxon>Bacteria</taxon>
        <taxon>Pseudomonadati</taxon>
        <taxon>Bacteroidota</taxon>
        <taxon>Flavobacteriia</taxon>
        <taxon>Flavobacteriales</taxon>
        <taxon>Flavobacteriaceae</taxon>
        <taxon>Ulvibacter</taxon>
    </lineage>
</organism>
<dbReference type="RefSeq" id="WP_093144715.1">
    <property type="nucleotide sequence ID" value="NZ_BMWO01000004.1"/>
</dbReference>
<dbReference type="InterPro" id="IPR012433">
    <property type="entry name" value="Imm11"/>
</dbReference>
<dbReference type="Pfam" id="PF07791">
    <property type="entry name" value="Imm11"/>
    <property type="match status" value="1"/>
</dbReference>
<evidence type="ECO:0000259" key="1">
    <source>
        <dbReference type="Pfam" id="PF07791"/>
    </source>
</evidence>
<dbReference type="Proteomes" id="UP000199321">
    <property type="component" value="Unassembled WGS sequence"/>
</dbReference>
<dbReference type="AlphaFoldDB" id="A0A1G7HEH8"/>
<gene>
    <name evidence="2" type="ORF">SAMN05421855_10447</name>
</gene>
<name>A0A1G7HEH8_9FLAO</name>
<evidence type="ECO:0000313" key="3">
    <source>
        <dbReference type="Proteomes" id="UP000199321"/>
    </source>
</evidence>
<keyword evidence="3" id="KW-1185">Reference proteome</keyword>
<feature type="domain" description="Immunity MXAN-0049 protein" evidence="1">
    <location>
        <begin position="57"/>
        <end position="124"/>
    </location>
</feature>
<evidence type="ECO:0000313" key="2">
    <source>
        <dbReference type="EMBL" id="SDE98815.1"/>
    </source>
</evidence>